<sequence length="301" mass="34446">MTNCKLILQAIDYIESNLKQPLSVLTLSRVSGYSLYHFIRLFQGVTGLTPGDYIARRRISEAAREILRSPGRTFQDISLDYSFNDYETFTRAFKRLLHTTPTRIRQKSNPDIPLLLHPIQGMDLPHWTVHNTVSPEIIELGEIRLQGPFITANNDPSIIGTAWEQLFSSISSIPERKLPERYYQLSYWPDDYEDSGFSLLCACELNASLPLPPGTKLQTNRENADNNLPVHTLPPARYLRFLHRGPSAEVSATYKYIYGVFLPGSDYRLNLSYEFEYYGKDYLGPDNPNSVSEIYIPLTLL</sequence>
<evidence type="ECO:0000256" key="1">
    <source>
        <dbReference type="ARBA" id="ARBA00023015"/>
    </source>
</evidence>
<keyword evidence="2" id="KW-0238">DNA-binding</keyword>
<dbReference type="Pfam" id="PF12833">
    <property type="entry name" value="HTH_18"/>
    <property type="match status" value="1"/>
</dbReference>
<dbReference type="Proteomes" id="UP000596857">
    <property type="component" value="Unassembled WGS sequence"/>
</dbReference>
<dbReference type="RefSeq" id="WP_171719859.1">
    <property type="nucleotide sequence ID" value="NZ_WHOB01000082.1"/>
</dbReference>
<dbReference type="Gene3D" id="1.10.10.60">
    <property type="entry name" value="Homeodomain-like"/>
    <property type="match status" value="2"/>
</dbReference>
<dbReference type="SUPFAM" id="SSF46689">
    <property type="entry name" value="Homeodomain-like"/>
    <property type="match status" value="2"/>
</dbReference>
<evidence type="ECO:0000313" key="5">
    <source>
        <dbReference type="EMBL" id="NOU82523.1"/>
    </source>
</evidence>
<comment type="caution">
    <text evidence="5">The sequence shown here is derived from an EMBL/GenBank/DDBJ whole genome shotgun (WGS) entry which is preliminary data.</text>
</comment>
<dbReference type="InterPro" id="IPR010499">
    <property type="entry name" value="AraC_E-bd"/>
</dbReference>
<dbReference type="InterPro" id="IPR018060">
    <property type="entry name" value="HTH_AraC"/>
</dbReference>
<dbReference type="SUPFAM" id="SSF55136">
    <property type="entry name" value="Probable bacterial effector-binding domain"/>
    <property type="match status" value="1"/>
</dbReference>
<evidence type="ECO:0000256" key="3">
    <source>
        <dbReference type="ARBA" id="ARBA00023163"/>
    </source>
</evidence>
<dbReference type="EMBL" id="WHOB01000082">
    <property type="protein sequence ID" value="NOU82523.1"/>
    <property type="molecule type" value="Genomic_DNA"/>
</dbReference>
<dbReference type="PANTHER" id="PTHR47504:SF5">
    <property type="entry name" value="RIGHT ORIGIN-BINDING PROTEIN"/>
    <property type="match status" value="1"/>
</dbReference>
<dbReference type="InterPro" id="IPR009057">
    <property type="entry name" value="Homeodomain-like_sf"/>
</dbReference>
<dbReference type="PROSITE" id="PS01124">
    <property type="entry name" value="HTH_ARAC_FAMILY_2"/>
    <property type="match status" value="1"/>
</dbReference>
<dbReference type="SMART" id="SM00871">
    <property type="entry name" value="AraC_E_bind"/>
    <property type="match status" value="1"/>
</dbReference>
<keyword evidence="1" id="KW-0805">Transcription regulation</keyword>
<dbReference type="InterPro" id="IPR029442">
    <property type="entry name" value="GyrI-like"/>
</dbReference>
<proteinExistence type="predicted"/>
<evidence type="ECO:0000256" key="2">
    <source>
        <dbReference type="ARBA" id="ARBA00023125"/>
    </source>
</evidence>
<accession>A0ABX1YRS8</accession>
<name>A0ABX1YRS8_9BACL</name>
<keyword evidence="6" id="KW-1185">Reference proteome</keyword>
<evidence type="ECO:0000259" key="4">
    <source>
        <dbReference type="PROSITE" id="PS01124"/>
    </source>
</evidence>
<dbReference type="SMART" id="SM00342">
    <property type="entry name" value="HTH_ARAC"/>
    <property type="match status" value="1"/>
</dbReference>
<dbReference type="Gene3D" id="3.20.80.10">
    <property type="entry name" value="Regulatory factor, effector binding domain"/>
    <property type="match status" value="1"/>
</dbReference>
<keyword evidence="3" id="KW-0804">Transcription</keyword>
<gene>
    <name evidence="5" type="ORF">GC101_27025</name>
</gene>
<feature type="domain" description="HTH araC/xylS-type" evidence="4">
    <location>
        <begin position="8"/>
        <end position="107"/>
    </location>
</feature>
<dbReference type="InterPro" id="IPR050959">
    <property type="entry name" value="MarA-like"/>
</dbReference>
<dbReference type="InterPro" id="IPR011256">
    <property type="entry name" value="Reg_factor_effector_dom_sf"/>
</dbReference>
<dbReference type="PANTHER" id="PTHR47504">
    <property type="entry name" value="RIGHT ORIGIN-BINDING PROTEIN"/>
    <property type="match status" value="1"/>
</dbReference>
<organism evidence="5 6">
    <name type="scientific">Paenibacillus phytohabitans</name>
    <dbReference type="NCBI Taxonomy" id="2654978"/>
    <lineage>
        <taxon>Bacteria</taxon>
        <taxon>Bacillati</taxon>
        <taxon>Bacillota</taxon>
        <taxon>Bacilli</taxon>
        <taxon>Bacillales</taxon>
        <taxon>Paenibacillaceae</taxon>
        <taxon>Paenibacillus</taxon>
    </lineage>
</organism>
<protein>
    <submittedName>
        <fullName evidence="5">Helix-turn-helix domain-containing protein</fullName>
    </submittedName>
</protein>
<reference evidence="5 6" key="1">
    <citation type="submission" date="2019-10" db="EMBL/GenBank/DDBJ databases">
        <title>Description of Paenibacillus terricola sp. nov.</title>
        <authorList>
            <person name="Carlier A."/>
            <person name="Qi S."/>
        </authorList>
    </citation>
    <scope>NUCLEOTIDE SEQUENCE [LARGE SCALE GENOMIC DNA]</scope>
    <source>
        <strain evidence="5 6">LMG 31459</strain>
    </source>
</reference>
<evidence type="ECO:0000313" key="6">
    <source>
        <dbReference type="Proteomes" id="UP000596857"/>
    </source>
</evidence>
<dbReference type="Pfam" id="PF06445">
    <property type="entry name" value="GyrI-like"/>
    <property type="match status" value="1"/>
</dbReference>